<reference evidence="3" key="1">
    <citation type="submission" date="2021-06" db="EMBL/GenBank/DDBJ databases">
        <authorList>
            <person name="Kallberg Y."/>
            <person name="Tangrot J."/>
            <person name="Rosling A."/>
        </authorList>
    </citation>
    <scope>NUCLEOTIDE SEQUENCE</scope>
    <source>
        <strain evidence="3">FL966</strain>
    </source>
</reference>
<dbReference type="InterPro" id="IPR007577">
    <property type="entry name" value="GlycoTrfase_DXD_sugar-bd_CS"/>
</dbReference>
<name>A0A9N9CUD2_9GLOM</name>
<keyword evidence="2" id="KW-1133">Transmembrane helix</keyword>
<dbReference type="AlphaFoldDB" id="A0A9N9CUD2"/>
<feature type="transmembrane region" description="Helical" evidence="2">
    <location>
        <begin position="12"/>
        <end position="29"/>
    </location>
</feature>
<gene>
    <name evidence="3" type="ORF">CPELLU_LOCUS7701</name>
</gene>
<dbReference type="Proteomes" id="UP000789759">
    <property type="component" value="Unassembled WGS sequence"/>
</dbReference>
<dbReference type="OrthoDB" id="409543at2759"/>
<comment type="similarity">
    <text evidence="1">Belongs to the glycosyltransferase 32 family.</text>
</comment>
<dbReference type="EMBL" id="CAJVQA010005251">
    <property type="protein sequence ID" value="CAG8616391.1"/>
    <property type="molecule type" value="Genomic_DNA"/>
</dbReference>
<proteinExistence type="inferred from homology"/>
<sequence length="334" mass="39725">MAFLQINAIKIWLVPFMLGIILFTTVYYMNNFYNFIELDSSQSYYENFLDEGISNCNCNCTVPKRTQKVPKLLHYVYLNEDPNNLPFNFIQWLAYTSAIETIKPEKTYFHCIHEPKTYWYQLIKPKLSIMKTRIVTEIFGNRVDIIQHKSDIIRMEVLRDFGGIYLDNDIIVLQPFDDLLYDDFTMGIEGGTSLCDAVLIGRPFAPFLTRWIQRYKTFDDSHWSFHSVLMPYQMSKEYPNDIHVLNNTAFFWPHWEDEGLNLAFNTTNYSFSNQYAYHMWSSLSYERYLKHISPKSIKTVETSFNKAVRKFLNYLPKDFNEETFDFDGKNLNKK</sequence>
<protein>
    <submittedName>
        <fullName evidence="3">6992_t:CDS:1</fullName>
    </submittedName>
</protein>
<evidence type="ECO:0000256" key="2">
    <source>
        <dbReference type="SAM" id="Phobius"/>
    </source>
</evidence>
<keyword evidence="2" id="KW-0472">Membrane</keyword>
<organism evidence="3 4">
    <name type="scientific">Cetraspora pellucida</name>
    <dbReference type="NCBI Taxonomy" id="1433469"/>
    <lineage>
        <taxon>Eukaryota</taxon>
        <taxon>Fungi</taxon>
        <taxon>Fungi incertae sedis</taxon>
        <taxon>Mucoromycota</taxon>
        <taxon>Glomeromycotina</taxon>
        <taxon>Glomeromycetes</taxon>
        <taxon>Diversisporales</taxon>
        <taxon>Gigasporaceae</taxon>
        <taxon>Cetraspora</taxon>
    </lineage>
</organism>
<accession>A0A9N9CUD2</accession>
<keyword evidence="2" id="KW-0812">Transmembrane</keyword>
<dbReference type="PANTHER" id="PTHR46830:SF2">
    <property type="entry name" value="ALPHA-1,4-N-ACETYLGLUCOSAMINYLTRANSFERASE"/>
    <property type="match status" value="1"/>
</dbReference>
<dbReference type="Pfam" id="PF04488">
    <property type="entry name" value="Gly_transf_sug"/>
    <property type="match status" value="1"/>
</dbReference>
<dbReference type="Gene3D" id="3.90.550.20">
    <property type="match status" value="1"/>
</dbReference>
<evidence type="ECO:0000256" key="1">
    <source>
        <dbReference type="ARBA" id="ARBA00009003"/>
    </source>
</evidence>
<dbReference type="PANTHER" id="PTHR46830">
    <property type="entry name" value="TRANSFERASE, PUTATIVE-RELATED"/>
    <property type="match status" value="1"/>
</dbReference>
<comment type="caution">
    <text evidence="3">The sequence shown here is derived from an EMBL/GenBank/DDBJ whole genome shotgun (WGS) entry which is preliminary data.</text>
</comment>
<evidence type="ECO:0000313" key="4">
    <source>
        <dbReference type="Proteomes" id="UP000789759"/>
    </source>
</evidence>
<evidence type="ECO:0000313" key="3">
    <source>
        <dbReference type="EMBL" id="CAG8616391.1"/>
    </source>
</evidence>
<keyword evidence="4" id="KW-1185">Reference proteome</keyword>
<dbReference type="InterPro" id="IPR029044">
    <property type="entry name" value="Nucleotide-diphossugar_trans"/>
</dbReference>
<dbReference type="SUPFAM" id="SSF53448">
    <property type="entry name" value="Nucleotide-diphospho-sugar transferases"/>
    <property type="match status" value="1"/>
</dbReference>